<name>A0A8B9PFP8_APTOW</name>
<keyword evidence="5" id="KW-1185">Reference proteome</keyword>
<proteinExistence type="predicted"/>
<comment type="subcellular location">
    <subcellularLocation>
        <location evidence="1">Nucleus</location>
    </subcellularLocation>
</comment>
<evidence type="ECO:0000256" key="2">
    <source>
        <dbReference type="ARBA" id="ARBA00023242"/>
    </source>
</evidence>
<dbReference type="GO" id="GO:0005737">
    <property type="term" value="C:cytoplasm"/>
    <property type="evidence" value="ECO:0007669"/>
    <property type="project" value="TreeGrafter"/>
</dbReference>
<reference evidence="4" key="2">
    <citation type="submission" date="2025-09" db="UniProtKB">
        <authorList>
            <consortium name="Ensembl"/>
        </authorList>
    </citation>
    <scope>IDENTIFICATION</scope>
</reference>
<dbReference type="PANTHER" id="PTHR23348">
    <property type="entry name" value="PERIAXIN/AHNAK"/>
    <property type="match status" value="1"/>
</dbReference>
<feature type="compositionally biased region" description="Polar residues" evidence="3">
    <location>
        <begin position="803"/>
        <end position="825"/>
    </location>
</feature>
<accession>A0A8B9PFP8</accession>
<dbReference type="InterPro" id="IPR052082">
    <property type="entry name" value="Myelin_sheath_structural"/>
</dbReference>
<evidence type="ECO:0000313" key="4">
    <source>
        <dbReference type="Ensembl" id="ENSAOWP00000009016.1"/>
    </source>
</evidence>
<protein>
    <recommendedName>
        <fullName evidence="6">AHNAK nucleoprotein</fullName>
    </recommendedName>
</protein>
<keyword evidence="2" id="KW-0539">Nucleus</keyword>
<dbReference type="GO" id="GO:0043484">
    <property type="term" value="P:regulation of RNA splicing"/>
    <property type="evidence" value="ECO:0007669"/>
    <property type="project" value="TreeGrafter"/>
</dbReference>
<sequence>MPDMHIKTPQISMPDIDLNLKGPRLKGNVDVPCPKLETDLKAPEIDVKGPKIDIEGPEVDVHGPEGKLKIPKMKLPKFGMPGFKGEGPEVDMNLPKTEVDLSGPKVDISVPDVSVEGAEGKLKGPKLKMPEMHVTVPKISMPDIDLNLKGHKTKGGFDITSPKAEGNLKGPEVDIRVPEFGVKGPEANVKLPKLKKPKFGFGVKSPKAEIKVPDAEVDFPEAELNVDSPDVSISGKAGPDVTIKGDVSVKSPKGKKPMFGKISFPDVEFDLKSHRFRGDASVAVPKIEGELKVPDPEVSVSTVKGEVKGLSLNTDVEAPDMSLKKPKLKLPSGQVVVGDSKIEVDLKGPAIDTSVPSVPVPDLDLSVKGPKVKGEIGVPAVELEGPEGKLKLPKVSLPKVGKTGPKVPLPDFDVNLKRPKIKGDLDVSSSTEGPKVSLDAPDVDIGGCEGKLKMPKFKSPTVEGPDLSMRGGVGCSIPQMEVDIKAPGANVDLCIPSVDIKGPSADISVPDFDVNLKGPKLKGDLDVSAGIKSPKVSVDAPDVGFEGPGGTIKLPSLKIPQFGISSPCVEGSDRGISLEGPQTKGGLKGSGVDVGLGGPDVELKGPKFQMQSPGVSLHDVDLKLKGPNVQADIDVASEIKGPKIGMEVPGIDIKKSGGGVHLDAPVFDASVPKLSTSDCNVNLKGPKIKGSATLSGNMSAPTVNAGGGAFHVTGPKVGIGGPSIGASVSQGSLESSLGKVSFPKLRMPKFAFSDPEAKGREVGVDVEFPRADASLHAGAVELELEDPDIRLKKSKIKMPKFNFSKQKGKSGSATGSPEASGSISGSKGDLKSSKVSLGSAEGDLDGGEGPSAKGKFSLFKSRKTRHRLPSLDLCKLSGVKSGQETPNASGKVLCLVLMRSLWP</sequence>
<dbReference type="GO" id="GO:0005634">
    <property type="term" value="C:nucleus"/>
    <property type="evidence" value="ECO:0007669"/>
    <property type="project" value="UniProtKB-SubCell"/>
</dbReference>
<reference evidence="4" key="1">
    <citation type="submission" date="2025-08" db="UniProtKB">
        <authorList>
            <consortium name="Ensembl"/>
        </authorList>
    </citation>
    <scope>IDENTIFICATION</scope>
</reference>
<dbReference type="Ensembl" id="ENSAOWT00000010219.1">
    <property type="protein sequence ID" value="ENSAOWP00000009016.1"/>
    <property type="gene ID" value="ENSAOWG00000006118.1"/>
</dbReference>
<evidence type="ECO:0000313" key="5">
    <source>
        <dbReference type="Proteomes" id="UP000694424"/>
    </source>
</evidence>
<dbReference type="AlphaFoldDB" id="A0A8B9PFP8"/>
<organism evidence="4 5">
    <name type="scientific">Apteryx owenii</name>
    <name type="common">Little spotted kiwi</name>
    <dbReference type="NCBI Taxonomy" id="8824"/>
    <lineage>
        <taxon>Eukaryota</taxon>
        <taxon>Metazoa</taxon>
        <taxon>Chordata</taxon>
        <taxon>Craniata</taxon>
        <taxon>Vertebrata</taxon>
        <taxon>Euteleostomi</taxon>
        <taxon>Archelosauria</taxon>
        <taxon>Archosauria</taxon>
        <taxon>Dinosauria</taxon>
        <taxon>Saurischia</taxon>
        <taxon>Theropoda</taxon>
        <taxon>Coelurosauria</taxon>
        <taxon>Aves</taxon>
        <taxon>Palaeognathae</taxon>
        <taxon>Apterygiformes</taxon>
        <taxon>Apterygidae</taxon>
        <taxon>Apteryx</taxon>
    </lineage>
</organism>
<feature type="region of interest" description="Disordered" evidence="3">
    <location>
        <begin position="800"/>
        <end position="860"/>
    </location>
</feature>
<dbReference type="Proteomes" id="UP000694424">
    <property type="component" value="Unplaced"/>
</dbReference>
<dbReference type="PANTHER" id="PTHR23348:SF41">
    <property type="entry name" value="NEUROBLAST DIFFERENTIATION-ASSOCIATED PROTEIN AHNAK"/>
    <property type="match status" value="1"/>
</dbReference>
<evidence type="ECO:0000256" key="1">
    <source>
        <dbReference type="ARBA" id="ARBA00004123"/>
    </source>
</evidence>
<evidence type="ECO:0000256" key="3">
    <source>
        <dbReference type="SAM" id="MobiDB-lite"/>
    </source>
</evidence>
<feature type="region of interest" description="Disordered" evidence="3">
    <location>
        <begin position="423"/>
        <end position="442"/>
    </location>
</feature>
<evidence type="ECO:0008006" key="6">
    <source>
        <dbReference type="Google" id="ProtNLM"/>
    </source>
</evidence>